<dbReference type="Proteomes" id="UP001597045">
    <property type="component" value="Unassembled WGS sequence"/>
</dbReference>
<accession>A0ABW3M6S8</accession>
<reference evidence="2" key="1">
    <citation type="journal article" date="2019" name="Int. J. Syst. Evol. Microbiol.">
        <title>The Global Catalogue of Microorganisms (GCM) 10K type strain sequencing project: providing services to taxonomists for standard genome sequencing and annotation.</title>
        <authorList>
            <consortium name="The Broad Institute Genomics Platform"/>
            <consortium name="The Broad Institute Genome Sequencing Center for Infectious Disease"/>
            <person name="Wu L."/>
            <person name="Ma J."/>
        </authorList>
    </citation>
    <scope>NUCLEOTIDE SEQUENCE [LARGE SCALE GENOMIC DNA]</scope>
    <source>
        <strain evidence="2">JCM 31486</strain>
    </source>
</reference>
<dbReference type="Gene3D" id="3.90.79.10">
    <property type="entry name" value="Nucleoside Triphosphate Pyrophosphohydrolase"/>
    <property type="match status" value="1"/>
</dbReference>
<name>A0ABW3M6S8_9PSEU</name>
<sequence>MSLRDNALQLMTSWRSDDPTQESLRQAYLGFLLAREDACDRSCEPGHLTASGIVLDASGTRILYEFVPSAR</sequence>
<evidence type="ECO:0000313" key="1">
    <source>
        <dbReference type="EMBL" id="MFD1046426.1"/>
    </source>
</evidence>
<gene>
    <name evidence="1" type="ORF">ACFQ1S_13100</name>
</gene>
<keyword evidence="2" id="KW-1185">Reference proteome</keyword>
<organism evidence="1 2">
    <name type="scientific">Kibdelosporangium lantanae</name>
    <dbReference type="NCBI Taxonomy" id="1497396"/>
    <lineage>
        <taxon>Bacteria</taxon>
        <taxon>Bacillati</taxon>
        <taxon>Actinomycetota</taxon>
        <taxon>Actinomycetes</taxon>
        <taxon>Pseudonocardiales</taxon>
        <taxon>Pseudonocardiaceae</taxon>
        <taxon>Kibdelosporangium</taxon>
    </lineage>
</organism>
<evidence type="ECO:0000313" key="2">
    <source>
        <dbReference type="Proteomes" id="UP001597045"/>
    </source>
</evidence>
<dbReference type="EMBL" id="JBHTIS010000650">
    <property type="protein sequence ID" value="MFD1046426.1"/>
    <property type="molecule type" value="Genomic_DNA"/>
</dbReference>
<comment type="caution">
    <text evidence="1">The sequence shown here is derived from an EMBL/GenBank/DDBJ whole genome shotgun (WGS) entry which is preliminary data.</text>
</comment>
<protein>
    <submittedName>
        <fullName evidence="1">Uncharacterized protein</fullName>
    </submittedName>
</protein>
<proteinExistence type="predicted"/>